<dbReference type="RefSeq" id="WP_124954595.1">
    <property type="nucleotide sequence ID" value="NZ_RRCH01000016.1"/>
</dbReference>
<protein>
    <submittedName>
        <fullName evidence="2">Uncharacterized protein</fullName>
    </submittedName>
</protein>
<keyword evidence="3" id="KW-1185">Reference proteome</keyword>
<evidence type="ECO:0000313" key="2">
    <source>
        <dbReference type="EMBL" id="RRJ31159.1"/>
    </source>
</evidence>
<keyword evidence="1" id="KW-0472">Membrane</keyword>
<dbReference type="EMBL" id="RRCH01000016">
    <property type="protein sequence ID" value="RRJ31159.1"/>
    <property type="molecule type" value="Genomic_DNA"/>
</dbReference>
<gene>
    <name evidence="2" type="ORF">EIK79_07960</name>
</gene>
<sequence length="95" mass="10290">MGQTALLSPPLLAVISGVAWAVIADIGYRFGQTEPLQRYYAGRLVAVLIGSIPPYLINRAGLSLWFSLIGLLGSPVVWILCKRQLSPDTNSLTIH</sequence>
<feature type="transmembrane region" description="Helical" evidence="1">
    <location>
        <begin position="6"/>
        <end position="28"/>
    </location>
</feature>
<reference evidence="2 3" key="1">
    <citation type="submission" date="2018-11" db="EMBL/GenBank/DDBJ databases">
        <title>Taxonoimc description of Halomarina strain SPP-AMP-1.</title>
        <authorList>
            <person name="Pal Y."/>
            <person name="Srinivasana K."/>
            <person name="Verma A."/>
            <person name="Kumar P."/>
        </authorList>
    </citation>
    <scope>NUCLEOTIDE SEQUENCE [LARGE SCALE GENOMIC DNA]</scope>
    <source>
        <strain evidence="2 3">SPP-AMP-1</strain>
    </source>
</reference>
<evidence type="ECO:0000313" key="3">
    <source>
        <dbReference type="Proteomes" id="UP000282322"/>
    </source>
</evidence>
<dbReference type="AlphaFoldDB" id="A0A3P3RDZ8"/>
<proteinExistence type="predicted"/>
<name>A0A3P3RDZ8_9EURY</name>
<feature type="transmembrane region" description="Helical" evidence="1">
    <location>
        <begin position="40"/>
        <end position="57"/>
    </location>
</feature>
<organism evidence="2 3">
    <name type="scientific">Halocatena pleomorpha</name>
    <dbReference type="NCBI Taxonomy" id="1785090"/>
    <lineage>
        <taxon>Archaea</taxon>
        <taxon>Methanobacteriati</taxon>
        <taxon>Methanobacteriota</taxon>
        <taxon>Stenosarchaea group</taxon>
        <taxon>Halobacteria</taxon>
        <taxon>Halobacteriales</taxon>
        <taxon>Natronomonadaceae</taxon>
        <taxon>Halocatena</taxon>
    </lineage>
</organism>
<keyword evidence="1" id="KW-1133">Transmembrane helix</keyword>
<accession>A0A3P3RDZ8</accession>
<evidence type="ECO:0000256" key="1">
    <source>
        <dbReference type="SAM" id="Phobius"/>
    </source>
</evidence>
<dbReference type="Proteomes" id="UP000282322">
    <property type="component" value="Unassembled WGS sequence"/>
</dbReference>
<keyword evidence="1" id="KW-0812">Transmembrane</keyword>
<feature type="transmembrane region" description="Helical" evidence="1">
    <location>
        <begin position="63"/>
        <end position="81"/>
    </location>
</feature>
<comment type="caution">
    <text evidence="2">The sequence shown here is derived from an EMBL/GenBank/DDBJ whole genome shotgun (WGS) entry which is preliminary data.</text>
</comment>